<sequence length="144" mass="15330">MIAKANKIFIGLTDHQDGGKLLLRLTVGILLLFHGVAKIENGVGWISGMLAQHGLPGFIAYGAYIGEVLAPVLIILGVLTRISAAVVAFNLLIATLLVTLGKLFTITNVGAWGLEGEAFYFLCSLVIVLLGSGRYSVVSNEDYR</sequence>
<dbReference type="InterPro" id="IPR032808">
    <property type="entry name" value="DoxX"/>
</dbReference>
<evidence type="ECO:0000256" key="4">
    <source>
        <dbReference type="ARBA" id="ARBA00022692"/>
    </source>
</evidence>
<keyword evidence="9" id="KW-1185">Reference proteome</keyword>
<keyword evidence="6 7" id="KW-0472">Membrane</keyword>
<dbReference type="KEGG" id="daq:DAQ1742_01029"/>
<evidence type="ECO:0000256" key="5">
    <source>
        <dbReference type="ARBA" id="ARBA00022989"/>
    </source>
</evidence>
<comment type="subcellular location">
    <subcellularLocation>
        <location evidence="1">Cell membrane</location>
        <topology evidence="1">Multi-pass membrane protein</topology>
    </subcellularLocation>
</comment>
<accession>A0A375A7M6</accession>
<feature type="transmembrane region" description="Helical" evidence="7">
    <location>
        <begin position="118"/>
        <end position="137"/>
    </location>
</feature>
<keyword evidence="3" id="KW-1003">Cell membrane</keyword>
<evidence type="ECO:0000313" key="9">
    <source>
        <dbReference type="Proteomes" id="UP000294820"/>
    </source>
</evidence>
<organism evidence="8 9">
    <name type="scientific">Dickeya aquatica</name>
    <dbReference type="NCBI Taxonomy" id="1401087"/>
    <lineage>
        <taxon>Bacteria</taxon>
        <taxon>Pseudomonadati</taxon>
        <taxon>Pseudomonadota</taxon>
        <taxon>Gammaproteobacteria</taxon>
        <taxon>Enterobacterales</taxon>
        <taxon>Pectobacteriaceae</taxon>
        <taxon>Dickeya</taxon>
    </lineage>
</organism>
<proteinExistence type="inferred from homology"/>
<keyword evidence="5 7" id="KW-1133">Transmembrane helix</keyword>
<dbReference type="EMBL" id="LT615367">
    <property type="protein sequence ID" value="SLM62064.1"/>
    <property type="molecule type" value="Genomic_DNA"/>
</dbReference>
<dbReference type="GO" id="GO:0005886">
    <property type="term" value="C:plasma membrane"/>
    <property type="evidence" value="ECO:0007669"/>
    <property type="project" value="UniProtKB-SubCell"/>
</dbReference>
<evidence type="ECO:0000256" key="6">
    <source>
        <dbReference type="ARBA" id="ARBA00023136"/>
    </source>
</evidence>
<feature type="transmembrane region" description="Helical" evidence="7">
    <location>
        <begin position="86"/>
        <end position="106"/>
    </location>
</feature>
<dbReference type="Proteomes" id="UP000294820">
    <property type="component" value="Chromosome 1"/>
</dbReference>
<feature type="transmembrane region" description="Helical" evidence="7">
    <location>
        <begin position="21"/>
        <end position="39"/>
    </location>
</feature>
<dbReference type="Pfam" id="PF07681">
    <property type="entry name" value="DoxX"/>
    <property type="match status" value="1"/>
</dbReference>
<evidence type="ECO:0000256" key="1">
    <source>
        <dbReference type="ARBA" id="ARBA00004651"/>
    </source>
</evidence>
<evidence type="ECO:0000256" key="7">
    <source>
        <dbReference type="SAM" id="Phobius"/>
    </source>
</evidence>
<evidence type="ECO:0000313" key="8">
    <source>
        <dbReference type="EMBL" id="SLM62064.1"/>
    </source>
</evidence>
<keyword evidence="4 7" id="KW-0812">Transmembrane</keyword>
<name>A0A375A7M6_9GAMM</name>
<reference evidence="8 9" key="1">
    <citation type="submission" date="2016-09" db="EMBL/GenBank/DDBJ databases">
        <authorList>
            <person name="Reverchon S."/>
            <person name="Nasser W."/>
            <person name="Leonard S."/>
            <person name="Brochier C."/>
            <person name="Duprey A."/>
        </authorList>
    </citation>
    <scope>NUCLEOTIDE SEQUENCE [LARGE SCALE GENOMIC DNA]</scope>
    <source>
        <strain evidence="8 9">174/2</strain>
    </source>
</reference>
<dbReference type="AlphaFoldDB" id="A0A375A7M6"/>
<evidence type="ECO:0000256" key="2">
    <source>
        <dbReference type="ARBA" id="ARBA00006679"/>
    </source>
</evidence>
<gene>
    <name evidence="8" type="ORF">DAQ1742_01029</name>
</gene>
<dbReference type="PANTHER" id="PTHR33452">
    <property type="entry name" value="OXIDOREDUCTASE CATD-RELATED"/>
    <property type="match status" value="1"/>
</dbReference>
<protein>
    <submittedName>
        <fullName evidence="8">Putative membrane protein</fullName>
    </submittedName>
</protein>
<dbReference type="PANTHER" id="PTHR33452:SF1">
    <property type="entry name" value="INNER MEMBRANE PROTEIN YPHA-RELATED"/>
    <property type="match status" value="1"/>
</dbReference>
<feature type="transmembrane region" description="Helical" evidence="7">
    <location>
        <begin position="59"/>
        <end position="79"/>
    </location>
</feature>
<evidence type="ECO:0000256" key="3">
    <source>
        <dbReference type="ARBA" id="ARBA00022475"/>
    </source>
</evidence>
<dbReference type="InterPro" id="IPR051907">
    <property type="entry name" value="DoxX-like_oxidoreductase"/>
</dbReference>
<dbReference type="RefSeq" id="WP_035343648.1">
    <property type="nucleotide sequence ID" value="NZ_LT615367.1"/>
</dbReference>
<comment type="similarity">
    <text evidence="2">Belongs to the DoxX family.</text>
</comment>